<dbReference type="Gene3D" id="3.90.550.10">
    <property type="entry name" value="Spore Coat Polysaccharide Biosynthesis Protein SpsA, Chain A"/>
    <property type="match status" value="1"/>
</dbReference>
<dbReference type="CDD" id="cd04186">
    <property type="entry name" value="GT_2_like_c"/>
    <property type="match status" value="1"/>
</dbReference>
<protein>
    <submittedName>
        <fullName evidence="3">Glycosyl transferase family 2</fullName>
    </submittedName>
</protein>
<dbReference type="Pfam" id="PF13632">
    <property type="entry name" value="Glyco_trans_2_3"/>
    <property type="match status" value="1"/>
</dbReference>
<dbReference type="Proteomes" id="UP000034581">
    <property type="component" value="Unassembled WGS sequence"/>
</dbReference>
<comment type="caution">
    <text evidence="3">The sequence shown here is derived from an EMBL/GenBank/DDBJ whole genome shotgun (WGS) entry which is preliminary data.</text>
</comment>
<dbReference type="PANTHER" id="PTHR43179">
    <property type="entry name" value="RHAMNOSYLTRANSFERASE WBBL"/>
    <property type="match status" value="1"/>
</dbReference>
<dbReference type="PANTHER" id="PTHR43179:SF7">
    <property type="entry name" value="RHAMNOSYLTRANSFERASE WBBL"/>
    <property type="match status" value="1"/>
</dbReference>
<name>A0A0G0C2K6_UNCC3</name>
<feature type="domain" description="Glycosyltransferase 2-like" evidence="1">
    <location>
        <begin position="5"/>
        <end position="138"/>
    </location>
</feature>
<dbReference type="EMBL" id="LBQB01000001">
    <property type="protein sequence ID" value="KKP70311.1"/>
    <property type="molecule type" value="Genomic_DNA"/>
</dbReference>
<reference evidence="3 4" key="1">
    <citation type="journal article" date="2015" name="Nature">
        <title>rRNA introns, odd ribosomes, and small enigmatic genomes across a large radiation of phyla.</title>
        <authorList>
            <person name="Brown C.T."/>
            <person name="Hug L.A."/>
            <person name="Thomas B.C."/>
            <person name="Sharon I."/>
            <person name="Castelle C.J."/>
            <person name="Singh A."/>
            <person name="Wilkins M.J."/>
            <person name="Williams K.H."/>
            <person name="Banfield J.F."/>
        </authorList>
    </citation>
    <scope>NUCLEOTIDE SEQUENCE [LARGE SCALE GENOMIC DNA]</scope>
</reference>
<evidence type="ECO:0000259" key="1">
    <source>
        <dbReference type="Pfam" id="PF00535"/>
    </source>
</evidence>
<proteinExistence type="predicted"/>
<dbReference type="PATRIC" id="fig|1618350.3.peg.228"/>
<evidence type="ECO:0000313" key="4">
    <source>
        <dbReference type="Proteomes" id="UP000034581"/>
    </source>
</evidence>
<accession>A0A0G0C2K6</accession>
<dbReference type="SUPFAM" id="SSF53448">
    <property type="entry name" value="Nucleotide-diphospho-sugar transferases"/>
    <property type="match status" value="1"/>
</dbReference>
<evidence type="ECO:0000259" key="2">
    <source>
        <dbReference type="Pfam" id="PF13632"/>
    </source>
</evidence>
<evidence type="ECO:0000313" key="3">
    <source>
        <dbReference type="EMBL" id="KKP70311.1"/>
    </source>
</evidence>
<dbReference type="GO" id="GO:0016740">
    <property type="term" value="F:transferase activity"/>
    <property type="evidence" value="ECO:0007669"/>
    <property type="project" value="UniProtKB-KW"/>
</dbReference>
<keyword evidence="3" id="KW-0808">Transferase</keyword>
<dbReference type="Pfam" id="PF00535">
    <property type="entry name" value="Glycos_transf_2"/>
    <property type="match status" value="1"/>
</dbReference>
<sequence>MINVSIIIVSYNAVHFLPQCLDSVKNQTYKGRVKTVVIDTGNDGTETVVKQKYPWVYYIPYSKNDGFGKANNIGIKKYYDQTDYFLILNPDTKLASDNLEKMVSYLDKNSKVSVVSSKLILPDGKLDRGCKRGFPTPWKSMGRFLFLDRIFPRTKLFGGYNLTYLDEDGIHEVDSVKGAYMLVRKKAIDEVGMFDESFFMYGEDLDWCYRFKEKGWKIIYNSQSHCIHYQGISSGIKKNSHKLTKATKETKLRSIRAFHESMHIFYDKHYKKRYHPLVNKIVMASVNIKMEVALILAKVKS</sequence>
<feature type="domain" description="Glycosyltransferase 2-like" evidence="2">
    <location>
        <begin position="170"/>
        <end position="228"/>
    </location>
</feature>
<dbReference type="AlphaFoldDB" id="A0A0G0C2K6"/>
<dbReference type="InterPro" id="IPR029044">
    <property type="entry name" value="Nucleotide-diphossugar_trans"/>
</dbReference>
<organism evidence="3 4">
    <name type="scientific">candidate division CPR3 bacterium GW2011_GWF2_35_18</name>
    <dbReference type="NCBI Taxonomy" id="1618350"/>
    <lineage>
        <taxon>Bacteria</taxon>
        <taxon>Bacteria division CPR3</taxon>
    </lineage>
</organism>
<dbReference type="STRING" id="1618350.UR67_C0001G0220"/>
<dbReference type="InterPro" id="IPR001173">
    <property type="entry name" value="Glyco_trans_2-like"/>
</dbReference>
<gene>
    <name evidence="3" type="ORF">UR67_C0001G0220</name>
</gene>